<dbReference type="InterPro" id="IPR035980">
    <property type="entry name" value="Ribosomal_bS6_sf"/>
</dbReference>
<evidence type="ECO:0000256" key="6">
    <source>
        <dbReference type="ARBA" id="ARBA00022884"/>
    </source>
</evidence>
<evidence type="ECO:0000256" key="3">
    <source>
        <dbReference type="ARBA" id="ARBA00022528"/>
    </source>
</evidence>
<organism evidence="10 11">
    <name type="scientific">Solanum commersonii</name>
    <name type="common">Commerson's wild potato</name>
    <name type="synonym">Commerson's nightshade</name>
    <dbReference type="NCBI Taxonomy" id="4109"/>
    <lineage>
        <taxon>Eukaryota</taxon>
        <taxon>Viridiplantae</taxon>
        <taxon>Streptophyta</taxon>
        <taxon>Embryophyta</taxon>
        <taxon>Tracheophyta</taxon>
        <taxon>Spermatophyta</taxon>
        <taxon>Magnoliopsida</taxon>
        <taxon>eudicotyledons</taxon>
        <taxon>Gunneridae</taxon>
        <taxon>Pentapetalae</taxon>
        <taxon>asterids</taxon>
        <taxon>lamiids</taxon>
        <taxon>Solanales</taxon>
        <taxon>Solanaceae</taxon>
        <taxon>Solanoideae</taxon>
        <taxon>Solaneae</taxon>
        <taxon>Solanum</taxon>
    </lineage>
</organism>
<keyword evidence="7" id="KW-0809">Transit peptide</keyword>
<keyword evidence="4" id="KW-0934">Plastid</keyword>
<dbReference type="Pfam" id="PF01250">
    <property type="entry name" value="Ribosomal_S6"/>
    <property type="match status" value="1"/>
</dbReference>
<evidence type="ECO:0000256" key="9">
    <source>
        <dbReference type="ARBA" id="ARBA00023274"/>
    </source>
</evidence>
<dbReference type="SUPFAM" id="SSF54995">
    <property type="entry name" value="Ribosomal protein S6"/>
    <property type="match status" value="1"/>
</dbReference>
<dbReference type="Proteomes" id="UP000824120">
    <property type="component" value="Chromosome 8"/>
</dbReference>
<dbReference type="OrthoDB" id="2014413at2759"/>
<evidence type="ECO:0000313" key="11">
    <source>
        <dbReference type="Proteomes" id="UP000824120"/>
    </source>
</evidence>
<dbReference type="AlphaFoldDB" id="A0A9J5XZT0"/>
<dbReference type="InterPro" id="IPR000529">
    <property type="entry name" value="Ribosomal_bS6"/>
</dbReference>
<dbReference type="PANTHER" id="PTHR21011:SF16">
    <property type="entry name" value="SMALL RIBOSOMAL SUBUNIT PROTEIN BS6C ALPHA"/>
    <property type="match status" value="1"/>
</dbReference>
<evidence type="ECO:0000256" key="1">
    <source>
        <dbReference type="ARBA" id="ARBA00004229"/>
    </source>
</evidence>
<evidence type="ECO:0000256" key="8">
    <source>
        <dbReference type="ARBA" id="ARBA00022980"/>
    </source>
</evidence>
<dbReference type="PANTHER" id="PTHR21011">
    <property type="entry name" value="MITOCHONDRIAL 28S RIBOSOMAL PROTEIN S6"/>
    <property type="match status" value="1"/>
</dbReference>
<accession>A0A9J5XZT0</accession>
<dbReference type="Pfam" id="PF08571">
    <property type="entry name" value="Yos1"/>
    <property type="match status" value="1"/>
</dbReference>
<dbReference type="GO" id="GO:0070181">
    <property type="term" value="F:small ribosomal subunit rRNA binding"/>
    <property type="evidence" value="ECO:0007669"/>
    <property type="project" value="TreeGrafter"/>
</dbReference>
<protein>
    <recommendedName>
        <fullName evidence="12">30S ribosomal protein S6 alpha, chloroplastic</fullName>
    </recommendedName>
</protein>
<evidence type="ECO:0000256" key="4">
    <source>
        <dbReference type="ARBA" id="ARBA00022640"/>
    </source>
</evidence>
<comment type="similarity">
    <text evidence="2">Belongs to the bacterial ribosomal protein bS6 family.</text>
</comment>
<proteinExistence type="inferred from homology"/>
<evidence type="ECO:0008006" key="12">
    <source>
        <dbReference type="Google" id="ProtNLM"/>
    </source>
</evidence>
<evidence type="ECO:0000256" key="7">
    <source>
        <dbReference type="ARBA" id="ARBA00022946"/>
    </source>
</evidence>
<dbReference type="EMBL" id="JACXVP010000008">
    <property type="protein sequence ID" value="KAG5593437.1"/>
    <property type="molecule type" value="Genomic_DNA"/>
</dbReference>
<comment type="subcellular location">
    <subcellularLocation>
        <location evidence="1">Plastid</location>
        <location evidence="1">Chloroplast</location>
    </subcellularLocation>
</comment>
<keyword evidence="5" id="KW-0699">rRNA-binding</keyword>
<dbReference type="CDD" id="cd15487">
    <property type="entry name" value="bS6_chloro_cyano"/>
    <property type="match status" value="1"/>
</dbReference>
<gene>
    <name evidence="10" type="ORF">H5410_043951</name>
</gene>
<keyword evidence="9" id="KW-0687">Ribonucleoprotein</keyword>
<dbReference type="GO" id="GO:0003735">
    <property type="term" value="F:structural constituent of ribosome"/>
    <property type="evidence" value="ECO:0007669"/>
    <property type="project" value="InterPro"/>
</dbReference>
<sequence length="302" mass="34042">MYDIWVPNQVYSYFTESFRLLPPVDACHLPPIVRLPRRQGMGLWTLLEGCLLLANALAILNEDRFLAPRGWSFQEYSGVRRNSFKGQLLGLIYATQYLRVLLILLNTLCIVVKHEILPSLTSTLSSSKPSIPFSFKGFTKRVNNSGQILKAQTLEFSGSFFEGGFGGGNADEPPTTPWSGISAVEDKEEPQCPPGLRPYETMVVLRPDMSEDERLALTQKYEELLVAGGGMYVEVFNRGVIPLAYSIRRKNKAGETNTYLDGIYLLFTYFTKPESIIALEATLVTDDDVIRSSTFKIRKRKY</sequence>
<reference evidence="10 11" key="1">
    <citation type="submission" date="2020-09" db="EMBL/GenBank/DDBJ databases">
        <title>De no assembly of potato wild relative species, Solanum commersonii.</title>
        <authorList>
            <person name="Cho K."/>
        </authorList>
    </citation>
    <scope>NUCLEOTIDE SEQUENCE [LARGE SCALE GENOMIC DNA]</scope>
    <source>
        <strain evidence="10">LZ3.2</strain>
        <tissue evidence="10">Leaf</tissue>
    </source>
</reference>
<keyword evidence="3" id="KW-0150">Chloroplast</keyword>
<dbReference type="InterPro" id="IPR014717">
    <property type="entry name" value="Transl_elong_EF1B/ribsomal_bS6"/>
</dbReference>
<keyword evidence="6" id="KW-0694">RNA-binding</keyword>
<dbReference type="InterPro" id="IPR013880">
    <property type="entry name" value="Yos1"/>
</dbReference>
<dbReference type="HAMAP" id="MF_00360">
    <property type="entry name" value="Ribosomal_bS6"/>
    <property type="match status" value="1"/>
</dbReference>
<dbReference type="GO" id="GO:0005840">
    <property type="term" value="C:ribosome"/>
    <property type="evidence" value="ECO:0007669"/>
    <property type="project" value="UniProtKB-KW"/>
</dbReference>
<dbReference type="GO" id="GO:0009507">
    <property type="term" value="C:chloroplast"/>
    <property type="evidence" value="ECO:0007669"/>
    <property type="project" value="UniProtKB-SubCell"/>
</dbReference>
<comment type="caution">
    <text evidence="10">The sequence shown here is derived from an EMBL/GenBank/DDBJ whole genome shotgun (WGS) entry which is preliminary data.</text>
</comment>
<dbReference type="Gene3D" id="3.30.70.60">
    <property type="match status" value="1"/>
</dbReference>
<dbReference type="FunFam" id="3.30.70.60:FF:000006">
    <property type="entry name" value="30S ribosomal protein S6 alpha, chloroplastic"/>
    <property type="match status" value="1"/>
</dbReference>
<keyword evidence="11" id="KW-1185">Reference proteome</keyword>
<name>A0A9J5XZT0_SOLCO</name>
<evidence type="ECO:0000313" key="10">
    <source>
        <dbReference type="EMBL" id="KAG5593437.1"/>
    </source>
</evidence>
<evidence type="ECO:0000256" key="2">
    <source>
        <dbReference type="ARBA" id="ARBA00009512"/>
    </source>
</evidence>
<evidence type="ECO:0000256" key="5">
    <source>
        <dbReference type="ARBA" id="ARBA00022730"/>
    </source>
</evidence>
<dbReference type="GO" id="GO:0006412">
    <property type="term" value="P:translation"/>
    <property type="evidence" value="ECO:0007669"/>
    <property type="project" value="InterPro"/>
</dbReference>
<dbReference type="InterPro" id="IPR020814">
    <property type="entry name" value="Ribosomal_S6_plastid/chlpt"/>
</dbReference>
<dbReference type="GO" id="GO:1990904">
    <property type="term" value="C:ribonucleoprotein complex"/>
    <property type="evidence" value="ECO:0007669"/>
    <property type="project" value="UniProtKB-KW"/>
</dbReference>
<keyword evidence="8" id="KW-0689">Ribosomal protein</keyword>